<proteinExistence type="predicted"/>
<sequence>MPGKSSLEQTLLAEQLDHYRLQRHDFLNHWQVIMGYLQLGKVDRALLYMQEGVCGLEAEQNIGQIPQEIVGAILLGFVIELRKEGLWVEVQLDSALKKNDFWQDFWQEEYGEVLYGYTKECLAAIFQRYKGSEEPVVEIKLGTGEIFCRVSLLDDDKVVWEQSCCYENSQLEIVAQ</sequence>
<dbReference type="InterPro" id="IPR016120">
    <property type="entry name" value="Sig_transdc_His_kin_SpoOB"/>
</dbReference>
<evidence type="ECO:0000259" key="4">
    <source>
        <dbReference type="Pfam" id="PF14689"/>
    </source>
</evidence>
<evidence type="ECO:0000256" key="3">
    <source>
        <dbReference type="ARBA" id="ARBA00022777"/>
    </source>
</evidence>
<keyword evidence="2" id="KW-0808">Transferase</keyword>
<keyword evidence="3 5" id="KW-0418">Kinase</keyword>
<feature type="domain" description="SpoOB alpha-helical" evidence="4">
    <location>
        <begin position="12"/>
        <end position="62"/>
    </location>
</feature>
<dbReference type="SUPFAM" id="SSF55890">
    <property type="entry name" value="Sporulation response regulatory protein Spo0B"/>
    <property type="match status" value="1"/>
</dbReference>
<evidence type="ECO:0000313" key="5">
    <source>
        <dbReference type="EMBL" id="HHY28011.1"/>
    </source>
</evidence>
<evidence type="ECO:0000313" key="6">
    <source>
        <dbReference type="Proteomes" id="UP000553059"/>
    </source>
</evidence>
<dbReference type="EMBL" id="DUTF01000329">
    <property type="protein sequence ID" value="HHY28011.1"/>
    <property type="molecule type" value="Genomic_DNA"/>
</dbReference>
<dbReference type="Gene3D" id="1.10.287.130">
    <property type="match status" value="1"/>
</dbReference>
<protein>
    <submittedName>
        <fullName evidence="5">Histidine kinase</fullName>
    </submittedName>
</protein>
<gene>
    <name evidence="5" type="ORF">GX523_14945</name>
</gene>
<dbReference type="AlphaFoldDB" id="A0A7C6Z5Y2"/>
<evidence type="ECO:0000256" key="2">
    <source>
        <dbReference type="ARBA" id="ARBA00022679"/>
    </source>
</evidence>
<organism evidence="5 6">
    <name type="scientific">Desulfitobacterium dehalogenans</name>
    <dbReference type="NCBI Taxonomy" id="36854"/>
    <lineage>
        <taxon>Bacteria</taxon>
        <taxon>Bacillati</taxon>
        <taxon>Bacillota</taxon>
        <taxon>Clostridia</taxon>
        <taxon>Eubacteriales</taxon>
        <taxon>Desulfitobacteriaceae</taxon>
        <taxon>Desulfitobacterium</taxon>
    </lineage>
</organism>
<name>A0A7C6Z5Y2_9FIRM</name>
<dbReference type="Pfam" id="PF14689">
    <property type="entry name" value="SPOB_a"/>
    <property type="match status" value="1"/>
</dbReference>
<dbReference type="GO" id="GO:0000155">
    <property type="term" value="F:phosphorelay sensor kinase activity"/>
    <property type="evidence" value="ECO:0007669"/>
    <property type="project" value="InterPro"/>
</dbReference>
<evidence type="ECO:0000256" key="1">
    <source>
        <dbReference type="ARBA" id="ARBA00022553"/>
    </source>
</evidence>
<reference evidence="5 6" key="1">
    <citation type="journal article" date="2020" name="Biotechnol. Biofuels">
        <title>New insights from the biogas microbiome by comprehensive genome-resolved metagenomics of nearly 1600 species originating from multiple anaerobic digesters.</title>
        <authorList>
            <person name="Campanaro S."/>
            <person name="Treu L."/>
            <person name="Rodriguez-R L.M."/>
            <person name="Kovalovszki A."/>
            <person name="Ziels R.M."/>
            <person name="Maus I."/>
            <person name="Zhu X."/>
            <person name="Kougias P.G."/>
            <person name="Basile A."/>
            <person name="Luo G."/>
            <person name="Schluter A."/>
            <person name="Konstantinidis K.T."/>
            <person name="Angelidaki I."/>
        </authorList>
    </citation>
    <scope>NUCLEOTIDE SEQUENCE [LARGE SCALE GENOMIC DNA]</scope>
    <source>
        <strain evidence="5">AS05jafATM_4</strain>
    </source>
</reference>
<comment type="caution">
    <text evidence="5">The sequence shown here is derived from an EMBL/GenBank/DDBJ whole genome shotgun (WGS) entry which is preliminary data.</text>
</comment>
<dbReference type="InterPro" id="IPR039506">
    <property type="entry name" value="SPOB_a"/>
</dbReference>
<accession>A0A7C6Z5Y2</accession>
<keyword evidence="1" id="KW-0597">Phosphoprotein</keyword>
<dbReference type="Proteomes" id="UP000553059">
    <property type="component" value="Unassembled WGS sequence"/>
</dbReference>